<dbReference type="Gene3D" id="3.40.50.150">
    <property type="entry name" value="Vaccinia Virus protein VP39"/>
    <property type="match status" value="1"/>
</dbReference>
<organism evidence="7 8">
    <name type="scientific">Chromatocurvus halotolerans</name>
    <dbReference type="NCBI Taxonomy" id="1132028"/>
    <lineage>
        <taxon>Bacteria</taxon>
        <taxon>Pseudomonadati</taxon>
        <taxon>Pseudomonadota</taxon>
        <taxon>Gammaproteobacteria</taxon>
        <taxon>Cellvibrionales</taxon>
        <taxon>Halieaceae</taxon>
        <taxon>Chromatocurvus</taxon>
    </lineage>
</organism>
<evidence type="ECO:0000313" key="8">
    <source>
        <dbReference type="Proteomes" id="UP000294980"/>
    </source>
</evidence>
<dbReference type="InterPro" id="IPR002903">
    <property type="entry name" value="RsmH"/>
</dbReference>
<dbReference type="SUPFAM" id="SSF53335">
    <property type="entry name" value="S-adenosyl-L-methionine-dependent methyltransferases"/>
    <property type="match status" value="1"/>
</dbReference>
<evidence type="ECO:0000313" key="7">
    <source>
        <dbReference type="EMBL" id="TCO76204.1"/>
    </source>
</evidence>
<keyword evidence="8" id="KW-1185">Reference proteome</keyword>
<dbReference type="GO" id="GO:0070475">
    <property type="term" value="P:rRNA base methylation"/>
    <property type="evidence" value="ECO:0007669"/>
    <property type="project" value="UniProtKB-UniRule"/>
</dbReference>
<feature type="binding site" evidence="6">
    <location>
        <position position="50"/>
    </location>
    <ligand>
        <name>S-adenosyl-L-methionine</name>
        <dbReference type="ChEBI" id="CHEBI:59789"/>
    </ligand>
</feature>
<comment type="caution">
    <text evidence="7">The sequence shown here is derived from an EMBL/GenBank/DDBJ whole genome shotgun (WGS) entry which is preliminary data.</text>
</comment>
<protein>
    <recommendedName>
        <fullName evidence="6">Ribosomal RNA small subunit methyltransferase H</fullName>
        <ecNumber evidence="6">2.1.1.199</ecNumber>
    </recommendedName>
    <alternativeName>
        <fullName evidence="6">16S rRNA m(4)C1402 methyltransferase</fullName>
    </alternativeName>
    <alternativeName>
        <fullName evidence="6">rRNA (cytosine-N(4)-)-methyltransferase RsmH</fullName>
    </alternativeName>
</protein>
<comment type="catalytic activity">
    <reaction evidence="6">
        <text>cytidine(1402) in 16S rRNA + S-adenosyl-L-methionine = N(4)-methylcytidine(1402) in 16S rRNA + S-adenosyl-L-homocysteine + H(+)</text>
        <dbReference type="Rhea" id="RHEA:42928"/>
        <dbReference type="Rhea" id="RHEA-COMP:10286"/>
        <dbReference type="Rhea" id="RHEA-COMP:10287"/>
        <dbReference type="ChEBI" id="CHEBI:15378"/>
        <dbReference type="ChEBI" id="CHEBI:57856"/>
        <dbReference type="ChEBI" id="CHEBI:59789"/>
        <dbReference type="ChEBI" id="CHEBI:74506"/>
        <dbReference type="ChEBI" id="CHEBI:82748"/>
        <dbReference type="EC" id="2.1.1.199"/>
    </reaction>
</comment>
<evidence type="ECO:0000256" key="4">
    <source>
        <dbReference type="ARBA" id="ARBA00022679"/>
    </source>
</evidence>
<dbReference type="RefSeq" id="WP_117315744.1">
    <property type="nucleotide sequence ID" value="NZ_QQSW01000003.1"/>
</dbReference>
<dbReference type="PANTHER" id="PTHR11265:SF0">
    <property type="entry name" value="12S RRNA N4-METHYLCYTIDINE METHYLTRANSFERASE"/>
    <property type="match status" value="1"/>
</dbReference>
<keyword evidence="2 6" id="KW-0698">rRNA processing</keyword>
<dbReference type="InterPro" id="IPR029063">
    <property type="entry name" value="SAM-dependent_MTases_sf"/>
</dbReference>
<feature type="binding site" evidence="6">
    <location>
        <begin position="30"/>
        <end position="32"/>
    </location>
    <ligand>
        <name>S-adenosyl-L-methionine</name>
        <dbReference type="ChEBI" id="CHEBI:59789"/>
    </ligand>
</feature>
<dbReference type="Proteomes" id="UP000294980">
    <property type="component" value="Unassembled WGS sequence"/>
</dbReference>
<comment type="similarity">
    <text evidence="1 6">Belongs to the methyltransferase superfamily. RsmH family.</text>
</comment>
<dbReference type="OrthoDB" id="9806637at2"/>
<dbReference type="AlphaFoldDB" id="A0A4R2KRA6"/>
<dbReference type="NCBIfam" id="TIGR00006">
    <property type="entry name" value="16S rRNA (cytosine(1402)-N(4))-methyltransferase RsmH"/>
    <property type="match status" value="1"/>
</dbReference>
<dbReference type="EMBL" id="SLWX01000005">
    <property type="protein sequence ID" value="TCO76204.1"/>
    <property type="molecule type" value="Genomic_DNA"/>
</dbReference>
<dbReference type="GO" id="GO:0071424">
    <property type="term" value="F:rRNA (cytosine-N4-)-methyltransferase activity"/>
    <property type="evidence" value="ECO:0007669"/>
    <property type="project" value="UniProtKB-UniRule"/>
</dbReference>
<dbReference type="PIRSF" id="PIRSF004486">
    <property type="entry name" value="MraW"/>
    <property type="match status" value="1"/>
</dbReference>
<dbReference type="PANTHER" id="PTHR11265">
    <property type="entry name" value="S-ADENOSYL-METHYLTRANSFERASE MRAW"/>
    <property type="match status" value="1"/>
</dbReference>
<feature type="binding site" evidence="6">
    <location>
        <position position="104"/>
    </location>
    <ligand>
        <name>S-adenosyl-L-methionine</name>
        <dbReference type="ChEBI" id="CHEBI:59789"/>
    </ligand>
</feature>
<proteinExistence type="inferred from homology"/>
<reference evidence="7 8" key="1">
    <citation type="submission" date="2019-03" db="EMBL/GenBank/DDBJ databases">
        <title>Genomic Encyclopedia of Type Strains, Phase IV (KMG-IV): sequencing the most valuable type-strain genomes for metagenomic binning, comparative biology and taxonomic classification.</title>
        <authorList>
            <person name="Goeker M."/>
        </authorList>
    </citation>
    <scope>NUCLEOTIDE SEQUENCE [LARGE SCALE GENOMIC DNA]</scope>
    <source>
        <strain evidence="7 8">DSM 23344</strain>
    </source>
</reference>
<evidence type="ECO:0000256" key="2">
    <source>
        <dbReference type="ARBA" id="ARBA00022552"/>
    </source>
</evidence>
<keyword evidence="5 6" id="KW-0949">S-adenosyl-L-methionine</keyword>
<dbReference type="Pfam" id="PF01795">
    <property type="entry name" value="Methyltransf_5"/>
    <property type="match status" value="1"/>
</dbReference>
<sequence>MHETVLLREAVTALVTTAGGFYVDGTFGRGGHARRILDSLDPQGRLLAVDKDPQAEALAREWMASEPRLSFYRGSFADLPAYRLANELPPLDGILLDLGVSSPQLDQGDRGFSFQHDGPLDMRMDNSRGETAAAWLARAEETDIMHVLRELGEERFARRIAAAIVRERALAPITHTGRLAQIVSEANPRWEKHKHPATRSFQAIRLWINRELDDLRLLLDSALDLLAGGGRLVVISFHSLEDRIVKRYMRDQSRGAPLPRGLPVPDSERVRPLRLVGKAVRASADEVAQNPRARSAIMRIAEKVA</sequence>
<accession>A0A4R2KRA6</accession>
<dbReference type="HAMAP" id="MF_01007">
    <property type="entry name" value="16SrRNA_methyltr_H"/>
    <property type="match status" value="1"/>
</dbReference>
<comment type="function">
    <text evidence="6">Specifically methylates the N4 position of cytidine in position 1402 (C1402) of 16S rRNA.</text>
</comment>
<name>A0A4R2KRA6_9GAMM</name>
<dbReference type="GO" id="GO:0005737">
    <property type="term" value="C:cytoplasm"/>
    <property type="evidence" value="ECO:0007669"/>
    <property type="project" value="UniProtKB-SubCell"/>
</dbReference>
<keyword evidence="4 6" id="KW-0808">Transferase</keyword>
<evidence type="ECO:0000256" key="5">
    <source>
        <dbReference type="ARBA" id="ARBA00022691"/>
    </source>
</evidence>
<gene>
    <name evidence="6" type="primary">rsmH</name>
    <name evidence="7" type="ORF">EV688_105165</name>
</gene>
<dbReference type="Gene3D" id="1.10.150.170">
    <property type="entry name" value="Putative methyltransferase TM0872, insert domain"/>
    <property type="match status" value="1"/>
</dbReference>
<dbReference type="EC" id="2.1.1.199" evidence="6"/>
<evidence type="ECO:0000256" key="3">
    <source>
        <dbReference type="ARBA" id="ARBA00022603"/>
    </source>
</evidence>
<keyword evidence="3 6" id="KW-0489">Methyltransferase</keyword>
<dbReference type="SUPFAM" id="SSF81799">
    <property type="entry name" value="Putative methyltransferase TM0872, insert domain"/>
    <property type="match status" value="1"/>
</dbReference>
<evidence type="ECO:0000256" key="1">
    <source>
        <dbReference type="ARBA" id="ARBA00010396"/>
    </source>
</evidence>
<feature type="binding site" evidence="6">
    <location>
        <position position="97"/>
    </location>
    <ligand>
        <name>S-adenosyl-L-methionine</name>
        <dbReference type="ChEBI" id="CHEBI:59789"/>
    </ligand>
</feature>
<evidence type="ECO:0000256" key="6">
    <source>
        <dbReference type="HAMAP-Rule" id="MF_01007"/>
    </source>
</evidence>
<feature type="binding site" evidence="6">
    <location>
        <position position="76"/>
    </location>
    <ligand>
        <name>S-adenosyl-L-methionine</name>
        <dbReference type="ChEBI" id="CHEBI:59789"/>
    </ligand>
</feature>
<keyword evidence="6" id="KW-0963">Cytoplasm</keyword>
<comment type="subcellular location">
    <subcellularLocation>
        <location evidence="6">Cytoplasm</location>
    </subcellularLocation>
</comment>
<dbReference type="InterPro" id="IPR023397">
    <property type="entry name" value="SAM-dep_MeTrfase_MraW_recog"/>
</dbReference>